<dbReference type="EMBL" id="QKNY01000007">
    <property type="protein sequence ID" value="RJX43660.1"/>
    <property type="molecule type" value="Genomic_DNA"/>
</dbReference>
<proteinExistence type="predicted"/>
<evidence type="ECO:0000313" key="4">
    <source>
        <dbReference type="Proteomes" id="UP000276588"/>
    </source>
</evidence>
<keyword evidence="4" id="KW-1185">Reference proteome</keyword>
<evidence type="ECO:0000256" key="1">
    <source>
        <dbReference type="SAM" id="MobiDB-lite"/>
    </source>
</evidence>
<dbReference type="AlphaFoldDB" id="A0A3A6PZE9"/>
<keyword evidence="2" id="KW-1133">Transmembrane helix</keyword>
<reference evidence="3 4" key="1">
    <citation type="submission" date="2018-06" db="EMBL/GenBank/DDBJ databases">
        <title>Halonotius sp. F13-13 a new haloarchaeeon isolated from a solar saltern from Isla Cristina, Huelva, Spain.</title>
        <authorList>
            <person name="Duran-Viseras A."/>
            <person name="Sanchez-Porro C."/>
            <person name="Ventosa A."/>
        </authorList>
    </citation>
    <scope>NUCLEOTIDE SEQUENCE [LARGE SCALE GENOMIC DNA]</scope>
    <source>
        <strain evidence="3 4">F13-13</strain>
    </source>
</reference>
<dbReference type="InterPro" id="IPR058283">
    <property type="entry name" value="DUF7977"/>
</dbReference>
<dbReference type="Proteomes" id="UP000276588">
    <property type="component" value="Unassembled WGS sequence"/>
</dbReference>
<keyword evidence="2" id="KW-0812">Transmembrane</keyword>
<comment type="caution">
    <text evidence="3">The sequence shown here is derived from an EMBL/GenBank/DDBJ whole genome shotgun (WGS) entry which is preliminary data.</text>
</comment>
<feature type="transmembrane region" description="Helical" evidence="2">
    <location>
        <begin position="43"/>
        <end position="63"/>
    </location>
</feature>
<dbReference type="Pfam" id="PF25932">
    <property type="entry name" value="DUF7977"/>
    <property type="match status" value="1"/>
</dbReference>
<name>A0A3A6PZE9_9EURY</name>
<gene>
    <name evidence="3" type="ORF">DM826_05255</name>
</gene>
<evidence type="ECO:0000313" key="3">
    <source>
        <dbReference type="EMBL" id="RJX43660.1"/>
    </source>
</evidence>
<organism evidence="3 4">
    <name type="scientific">Halonotius aquaticus</name>
    <dbReference type="NCBI Taxonomy" id="2216978"/>
    <lineage>
        <taxon>Archaea</taxon>
        <taxon>Methanobacteriati</taxon>
        <taxon>Methanobacteriota</taxon>
        <taxon>Stenosarchaea group</taxon>
        <taxon>Halobacteria</taxon>
        <taxon>Halobacteriales</taxon>
        <taxon>Haloferacaceae</taxon>
        <taxon>Halonotius</taxon>
    </lineage>
</organism>
<protein>
    <submittedName>
        <fullName evidence="3">Uncharacterized protein</fullName>
    </submittedName>
</protein>
<feature type="transmembrane region" description="Helical" evidence="2">
    <location>
        <begin position="75"/>
        <end position="96"/>
    </location>
</feature>
<sequence>MSSEAGGDDTADDPVRQSDAPDGDVTQVGADEEPDGEGFDRHGWVLVAGVVACFLVVPGLIYLRPAIPAAAGLPFFATFLILPLVPAVLLGLLAVWSMRAAA</sequence>
<feature type="region of interest" description="Disordered" evidence="1">
    <location>
        <begin position="1"/>
        <end position="36"/>
    </location>
</feature>
<dbReference type="OrthoDB" id="205781at2157"/>
<keyword evidence="2" id="KW-0472">Membrane</keyword>
<feature type="compositionally biased region" description="Acidic residues" evidence="1">
    <location>
        <begin position="1"/>
        <end position="12"/>
    </location>
</feature>
<evidence type="ECO:0000256" key="2">
    <source>
        <dbReference type="SAM" id="Phobius"/>
    </source>
</evidence>
<accession>A0A3A6PZE9</accession>
<dbReference type="RefSeq" id="WP_120102246.1">
    <property type="nucleotide sequence ID" value="NZ_QKNY01000007.1"/>
</dbReference>